<name>A0AC35U044_9BILA</name>
<dbReference type="WBParaSite" id="RSKR_0000593700.1">
    <property type="protein sequence ID" value="RSKR_0000593700.1"/>
    <property type="gene ID" value="RSKR_0000593700"/>
</dbReference>
<reference evidence="2" key="1">
    <citation type="submission" date="2016-11" db="UniProtKB">
        <authorList>
            <consortium name="WormBaseParasite"/>
        </authorList>
    </citation>
    <scope>IDENTIFICATION</scope>
    <source>
        <strain evidence="2">KR3021</strain>
    </source>
</reference>
<protein>
    <submittedName>
        <fullName evidence="2">G_PROTEIN_RECEP_F1_2 domain-containing protein</fullName>
    </submittedName>
</protein>
<evidence type="ECO:0000313" key="2">
    <source>
        <dbReference type="WBParaSite" id="RSKR_0000593700.1"/>
    </source>
</evidence>
<sequence>MENPKVFEIYPSWREPMNTAYIVAVIYLICFIVGLCGNTSMLTMIWTSNKLTNNIQHSSVVMKRRRSSVGCRNGGDNVRIYVIALCIIDTIMLLSLPSTIADSLVGFWMFGTLACKIHHVFSSVGRVASTFLITAMSVDRYIAIAKPHGLLGRTTKKNILIVFTLLFIAFLLLSPLLVYAESQKHVVQNKTMIEQNMTIVIRYYKCVDGMPENLLLWFTGSTFIIGYFIPMIAILVVNTKLILKIRTHQREISVKSVIPFKRLTIYNIALAFIYFACWTPYWMSILYVSYADLFGSGAIAEFVSDSKSTIMLIYCIHIFPYINTSVNWFFYGRLANNQSRNSSYINNNVCPPNNGNFEKSELFNSFANHELTPIADNKKKNGNGSRML</sequence>
<evidence type="ECO:0000313" key="1">
    <source>
        <dbReference type="Proteomes" id="UP000095286"/>
    </source>
</evidence>
<dbReference type="Proteomes" id="UP000095286">
    <property type="component" value="Unplaced"/>
</dbReference>
<proteinExistence type="predicted"/>
<organism evidence="1 2">
    <name type="scientific">Rhabditophanes sp. KR3021</name>
    <dbReference type="NCBI Taxonomy" id="114890"/>
    <lineage>
        <taxon>Eukaryota</taxon>
        <taxon>Metazoa</taxon>
        <taxon>Ecdysozoa</taxon>
        <taxon>Nematoda</taxon>
        <taxon>Chromadorea</taxon>
        <taxon>Rhabditida</taxon>
        <taxon>Tylenchina</taxon>
        <taxon>Panagrolaimomorpha</taxon>
        <taxon>Strongyloidoidea</taxon>
        <taxon>Alloionematidae</taxon>
        <taxon>Rhabditophanes</taxon>
    </lineage>
</organism>
<accession>A0AC35U044</accession>